<accession>A0ABW1AH13</accession>
<evidence type="ECO:0000259" key="1">
    <source>
        <dbReference type="Pfam" id="PF01636"/>
    </source>
</evidence>
<protein>
    <submittedName>
        <fullName evidence="2">Phosphotransferase</fullName>
    </submittedName>
</protein>
<sequence length="268" mass="29520">MRTDWSELPTQVRDGILAETGPISRVEPAPTGNHADVASTLHALDGRVFVKAARKLADRDGPEVMSLRREAAINPFVTEFTPRLHWTVEAGEWLALGFEHITGRAADFTPGSADLEILAKTVHALQTTSCPDVVRMAVERRWTSVGDDVTPLAGGALLHTDLNEDNFLIADGHAYLVDWAFAARGAPFVELGLLIPWLLKAGHTPEQADAWVTRFGSWTDADPAHIDLFSKVFAAKWWANGQTNTADWVRLHADLTGRWAEYRLGSRP</sequence>
<evidence type="ECO:0000313" key="2">
    <source>
        <dbReference type="EMBL" id="MFC5753861.1"/>
    </source>
</evidence>
<gene>
    <name evidence="2" type="ORF">ACFPZN_50300</name>
</gene>
<dbReference type="Gene3D" id="3.90.1200.10">
    <property type="match status" value="1"/>
</dbReference>
<feature type="domain" description="Aminoglycoside phosphotransferase" evidence="1">
    <location>
        <begin position="127"/>
        <end position="221"/>
    </location>
</feature>
<dbReference type="EMBL" id="JBHSON010000126">
    <property type="protein sequence ID" value="MFC5753861.1"/>
    <property type="molecule type" value="Genomic_DNA"/>
</dbReference>
<name>A0ABW1AH13_9ACTN</name>
<dbReference type="RefSeq" id="WP_378291336.1">
    <property type="nucleotide sequence ID" value="NZ_JBHSON010000126.1"/>
</dbReference>
<comment type="caution">
    <text evidence="2">The sequence shown here is derived from an EMBL/GenBank/DDBJ whole genome shotgun (WGS) entry which is preliminary data.</text>
</comment>
<keyword evidence="3" id="KW-1185">Reference proteome</keyword>
<dbReference type="InterPro" id="IPR011009">
    <property type="entry name" value="Kinase-like_dom_sf"/>
</dbReference>
<dbReference type="SUPFAM" id="SSF56112">
    <property type="entry name" value="Protein kinase-like (PK-like)"/>
    <property type="match status" value="1"/>
</dbReference>
<evidence type="ECO:0000313" key="3">
    <source>
        <dbReference type="Proteomes" id="UP001596074"/>
    </source>
</evidence>
<proteinExistence type="predicted"/>
<dbReference type="InterPro" id="IPR002575">
    <property type="entry name" value="Aminoglycoside_PTrfase"/>
</dbReference>
<organism evidence="2 3">
    <name type="scientific">Actinomadura rugatobispora</name>
    <dbReference type="NCBI Taxonomy" id="1994"/>
    <lineage>
        <taxon>Bacteria</taxon>
        <taxon>Bacillati</taxon>
        <taxon>Actinomycetota</taxon>
        <taxon>Actinomycetes</taxon>
        <taxon>Streptosporangiales</taxon>
        <taxon>Thermomonosporaceae</taxon>
        <taxon>Actinomadura</taxon>
    </lineage>
</organism>
<dbReference type="Pfam" id="PF01636">
    <property type="entry name" value="APH"/>
    <property type="match status" value="1"/>
</dbReference>
<dbReference type="Proteomes" id="UP001596074">
    <property type="component" value="Unassembled WGS sequence"/>
</dbReference>
<reference evidence="3" key="1">
    <citation type="journal article" date="2019" name="Int. J. Syst. Evol. Microbiol.">
        <title>The Global Catalogue of Microorganisms (GCM) 10K type strain sequencing project: providing services to taxonomists for standard genome sequencing and annotation.</title>
        <authorList>
            <consortium name="The Broad Institute Genomics Platform"/>
            <consortium name="The Broad Institute Genome Sequencing Center for Infectious Disease"/>
            <person name="Wu L."/>
            <person name="Ma J."/>
        </authorList>
    </citation>
    <scope>NUCLEOTIDE SEQUENCE [LARGE SCALE GENOMIC DNA]</scope>
    <source>
        <strain evidence="3">KCTC 42087</strain>
    </source>
</reference>